<evidence type="ECO:0000259" key="2">
    <source>
        <dbReference type="Pfam" id="PF02591"/>
    </source>
</evidence>
<evidence type="ECO:0008006" key="6">
    <source>
        <dbReference type="Google" id="ProtNLM"/>
    </source>
</evidence>
<dbReference type="PANTHER" id="PTHR39082:SF1">
    <property type="entry name" value="SCAVENGER RECEPTOR CLASS A MEMBER 3"/>
    <property type="match status" value="1"/>
</dbReference>
<keyword evidence="1" id="KW-0175">Coiled coil</keyword>
<evidence type="ECO:0000256" key="1">
    <source>
        <dbReference type="SAM" id="Coils"/>
    </source>
</evidence>
<evidence type="ECO:0000259" key="3">
    <source>
        <dbReference type="Pfam" id="PF24481"/>
    </source>
</evidence>
<dbReference type="Gene3D" id="1.10.287.1490">
    <property type="match status" value="1"/>
</dbReference>
<feature type="domain" description="C4-type zinc ribbon" evidence="2">
    <location>
        <begin position="203"/>
        <end position="237"/>
    </location>
</feature>
<protein>
    <recommendedName>
        <fullName evidence="6">C4-type zinc ribbon domain-containing protein</fullName>
    </recommendedName>
</protein>
<comment type="caution">
    <text evidence="4">The sequence shown here is derived from an EMBL/GenBank/DDBJ whole genome shotgun (WGS) entry which is preliminary data.</text>
</comment>
<proteinExistence type="predicted"/>
<dbReference type="RefSeq" id="WP_169412013.1">
    <property type="nucleotide sequence ID" value="NZ_JAAXKZ010000022.1"/>
</dbReference>
<gene>
    <name evidence="4" type="ORF">HF519_08840</name>
</gene>
<dbReference type="Pfam" id="PF02591">
    <property type="entry name" value="Zn_ribbon_9"/>
    <property type="match status" value="1"/>
</dbReference>
<dbReference type="Proteomes" id="UP000586918">
    <property type="component" value="Unassembled WGS sequence"/>
</dbReference>
<accession>A0A848DGM7</accession>
<feature type="domain" description="CT398-like coiled coil hairpin" evidence="3">
    <location>
        <begin position="14"/>
        <end position="193"/>
    </location>
</feature>
<dbReference type="InterPro" id="IPR003743">
    <property type="entry name" value="Zf-RING_7"/>
</dbReference>
<dbReference type="InterPro" id="IPR056003">
    <property type="entry name" value="CT398_CC_hairpin"/>
</dbReference>
<reference evidence="4 5" key="1">
    <citation type="submission" date="2020-04" db="EMBL/GenBank/DDBJ databases">
        <authorList>
            <person name="Klaysubun C."/>
            <person name="Duangmal K."/>
            <person name="Lipun K."/>
        </authorList>
    </citation>
    <scope>NUCLEOTIDE SEQUENCE [LARGE SCALE GENOMIC DNA]</scope>
    <source>
        <strain evidence="4 5">DSM 45300</strain>
    </source>
</reference>
<dbReference type="EMBL" id="JAAXKZ010000022">
    <property type="protein sequence ID" value="NMH91683.1"/>
    <property type="molecule type" value="Genomic_DNA"/>
</dbReference>
<evidence type="ECO:0000313" key="5">
    <source>
        <dbReference type="Proteomes" id="UP000586918"/>
    </source>
</evidence>
<evidence type="ECO:0000313" key="4">
    <source>
        <dbReference type="EMBL" id="NMH91683.1"/>
    </source>
</evidence>
<dbReference type="AlphaFoldDB" id="A0A848DGM7"/>
<organism evidence="4 5">
    <name type="scientific">Pseudonocardia bannensis</name>
    <dbReference type="NCBI Taxonomy" id="630973"/>
    <lineage>
        <taxon>Bacteria</taxon>
        <taxon>Bacillati</taxon>
        <taxon>Actinomycetota</taxon>
        <taxon>Actinomycetes</taxon>
        <taxon>Pseudonocardiales</taxon>
        <taxon>Pseudonocardiaceae</taxon>
        <taxon>Pseudonocardia</taxon>
    </lineage>
</organism>
<dbReference type="Pfam" id="PF24481">
    <property type="entry name" value="CT398_CC"/>
    <property type="match status" value="1"/>
</dbReference>
<dbReference type="InterPro" id="IPR052376">
    <property type="entry name" value="Oxidative_Scav/Glycosyltrans"/>
</dbReference>
<feature type="coiled-coil region" evidence="1">
    <location>
        <begin position="96"/>
        <end position="158"/>
    </location>
</feature>
<dbReference type="PANTHER" id="PTHR39082">
    <property type="entry name" value="PHOSPHOLIPASE C-BETA-2-RELATED"/>
    <property type="match status" value="1"/>
</dbReference>
<sequence>MKADPAVQRRLLDLADVDAELTRLAHRRRTLPEHAELTGAEAAVRAGKDKLVETETAAGDLDRDIRRLERDVEGVRVRTARDQQLLAGAGVGAKQATDLQHELETLARRQRFLEDEQLEVMERREALGIDLDHARSVLAEAEQKLSEITARRDTALLDIDAAEAGRRRARAELVAALPADVLAAYERRREQGGVGAAALRERRCGACRLELDRTALGALRSAPADEVVHCEECGVILVRTKESGL</sequence>
<keyword evidence="5" id="KW-1185">Reference proteome</keyword>
<name>A0A848DGM7_9PSEU</name>